<proteinExistence type="predicted"/>
<sequence>MLAQNPNHPVKAHVTYAGRYGALLIAILINTFMYGISLTMVLQYFKLQAKRDTIALKLTIFLLITLATLETIFTSHQLYDTFILDMGNMDLINRIPLQVTFIFEIPVTS</sequence>
<evidence type="ECO:0000313" key="3">
    <source>
        <dbReference type="Proteomes" id="UP000054279"/>
    </source>
</evidence>
<keyword evidence="3" id="KW-1185">Reference proteome</keyword>
<evidence type="ECO:0000256" key="1">
    <source>
        <dbReference type="SAM" id="Phobius"/>
    </source>
</evidence>
<keyword evidence="1" id="KW-0472">Membrane</keyword>
<dbReference type="AlphaFoldDB" id="A0A0C9VD77"/>
<keyword evidence="1" id="KW-1133">Transmembrane helix</keyword>
<name>A0A0C9VD77_SPHS4</name>
<organism evidence="2 3">
    <name type="scientific">Sphaerobolus stellatus (strain SS14)</name>
    <dbReference type="NCBI Taxonomy" id="990650"/>
    <lineage>
        <taxon>Eukaryota</taxon>
        <taxon>Fungi</taxon>
        <taxon>Dikarya</taxon>
        <taxon>Basidiomycota</taxon>
        <taxon>Agaricomycotina</taxon>
        <taxon>Agaricomycetes</taxon>
        <taxon>Phallomycetidae</taxon>
        <taxon>Geastrales</taxon>
        <taxon>Sphaerobolaceae</taxon>
        <taxon>Sphaerobolus</taxon>
    </lineage>
</organism>
<gene>
    <name evidence="2" type="ORF">M422DRAFT_251560</name>
</gene>
<evidence type="ECO:0000313" key="2">
    <source>
        <dbReference type="EMBL" id="KIJ44939.1"/>
    </source>
</evidence>
<dbReference type="Proteomes" id="UP000054279">
    <property type="component" value="Unassembled WGS sequence"/>
</dbReference>
<feature type="transmembrane region" description="Helical" evidence="1">
    <location>
        <begin position="20"/>
        <end position="42"/>
    </location>
</feature>
<dbReference type="HOGENOM" id="CLU_2185628_0_0_1"/>
<keyword evidence="1" id="KW-0812">Transmembrane</keyword>
<dbReference type="OrthoDB" id="3066090at2759"/>
<dbReference type="EMBL" id="KN837114">
    <property type="protein sequence ID" value="KIJ44939.1"/>
    <property type="molecule type" value="Genomic_DNA"/>
</dbReference>
<reference evidence="2 3" key="1">
    <citation type="submission" date="2014-06" db="EMBL/GenBank/DDBJ databases">
        <title>Evolutionary Origins and Diversification of the Mycorrhizal Mutualists.</title>
        <authorList>
            <consortium name="DOE Joint Genome Institute"/>
            <consortium name="Mycorrhizal Genomics Consortium"/>
            <person name="Kohler A."/>
            <person name="Kuo A."/>
            <person name="Nagy L.G."/>
            <person name="Floudas D."/>
            <person name="Copeland A."/>
            <person name="Barry K.W."/>
            <person name="Cichocki N."/>
            <person name="Veneault-Fourrey C."/>
            <person name="LaButti K."/>
            <person name="Lindquist E.A."/>
            <person name="Lipzen A."/>
            <person name="Lundell T."/>
            <person name="Morin E."/>
            <person name="Murat C."/>
            <person name="Riley R."/>
            <person name="Ohm R."/>
            <person name="Sun H."/>
            <person name="Tunlid A."/>
            <person name="Henrissat B."/>
            <person name="Grigoriev I.V."/>
            <person name="Hibbett D.S."/>
            <person name="Martin F."/>
        </authorList>
    </citation>
    <scope>NUCLEOTIDE SEQUENCE [LARGE SCALE GENOMIC DNA]</scope>
    <source>
        <strain evidence="2 3">SS14</strain>
    </source>
</reference>
<feature type="transmembrane region" description="Helical" evidence="1">
    <location>
        <begin position="54"/>
        <end position="79"/>
    </location>
</feature>
<accession>A0A0C9VD77</accession>
<protein>
    <submittedName>
        <fullName evidence="2">Uncharacterized protein</fullName>
    </submittedName>
</protein>